<dbReference type="InterPro" id="IPR032777">
    <property type="entry name" value="DUF4515"/>
</dbReference>
<evidence type="ECO:0000256" key="3">
    <source>
        <dbReference type="SAM" id="MobiDB-lite"/>
    </source>
</evidence>
<organism evidence="5 6">
    <name type="scientific">Dasyornis broadbenti</name>
    <name type="common">rufous bristle-bird</name>
    <dbReference type="NCBI Taxonomy" id="243059"/>
    <lineage>
        <taxon>Eukaryota</taxon>
        <taxon>Metazoa</taxon>
        <taxon>Chordata</taxon>
        <taxon>Craniata</taxon>
        <taxon>Vertebrata</taxon>
        <taxon>Euteleostomi</taxon>
        <taxon>Archelosauria</taxon>
        <taxon>Archosauria</taxon>
        <taxon>Dinosauria</taxon>
        <taxon>Saurischia</taxon>
        <taxon>Theropoda</taxon>
        <taxon>Coelurosauria</taxon>
        <taxon>Aves</taxon>
        <taxon>Neognathae</taxon>
        <taxon>Neoaves</taxon>
        <taxon>Telluraves</taxon>
        <taxon>Australaves</taxon>
        <taxon>Passeriformes</taxon>
        <taxon>Meliphagoidea</taxon>
        <taxon>Dasyornithidae</taxon>
        <taxon>Dasyornis</taxon>
    </lineage>
</organism>
<dbReference type="EMBL" id="VZRN01004553">
    <property type="protein sequence ID" value="NWV81975.1"/>
    <property type="molecule type" value="Genomic_DNA"/>
</dbReference>
<dbReference type="AlphaFoldDB" id="A0A7K6I1V0"/>
<gene>
    <name evidence="5" type="primary">Ccdc166</name>
    <name evidence="5" type="ORF">DASBRO_R15650</name>
</gene>
<sequence>ASKSKGKEDPVTAGKKQQGMESMDEVTPKEIIDVEKPRKERKLYLQEECRIITHHLDTYLGRAEQLLQENKCLEKEAQATQKQSQDYLSCRAKCSQDPQGMLLTLNERNCRDLAQVQVQKEELIPQYAEKEQEVRNSLRDTEAEASLLDTELEELEPYRDQKVQAEQKVKELETELRVTRIRCAEETHNIRRTFLRDKAECEQQIHQRMQALTWAAEEVALQALIQHVEQVKAENRHLRQELLGLLQNCQVLRDTKSRLQDQQEQLLRENQCAQRLA</sequence>
<feature type="coiled-coil region" evidence="2">
    <location>
        <begin position="155"/>
        <end position="182"/>
    </location>
</feature>
<protein>
    <submittedName>
        <fullName evidence="5">CC166 protein</fullName>
    </submittedName>
</protein>
<feature type="coiled-coil region" evidence="2">
    <location>
        <begin position="56"/>
        <end position="83"/>
    </location>
</feature>
<evidence type="ECO:0000256" key="1">
    <source>
        <dbReference type="ARBA" id="ARBA00023054"/>
    </source>
</evidence>
<evidence type="ECO:0000313" key="6">
    <source>
        <dbReference type="Proteomes" id="UP000521322"/>
    </source>
</evidence>
<evidence type="ECO:0000259" key="4">
    <source>
        <dbReference type="Pfam" id="PF14988"/>
    </source>
</evidence>
<feature type="region of interest" description="Disordered" evidence="3">
    <location>
        <begin position="1"/>
        <end position="33"/>
    </location>
</feature>
<dbReference type="Proteomes" id="UP000521322">
    <property type="component" value="Unassembled WGS sequence"/>
</dbReference>
<keyword evidence="1 2" id="KW-0175">Coiled coil</keyword>
<keyword evidence="6" id="KW-1185">Reference proteome</keyword>
<dbReference type="PANTHER" id="PTHR14845">
    <property type="entry name" value="COILED-COIL DOMAIN-CONTAINING 166"/>
    <property type="match status" value="1"/>
</dbReference>
<dbReference type="Pfam" id="PF14988">
    <property type="entry name" value="DUF4515"/>
    <property type="match status" value="1"/>
</dbReference>
<proteinExistence type="predicted"/>
<name>A0A7K6I1V0_9PASS</name>
<evidence type="ECO:0000256" key="2">
    <source>
        <dbReference type="SAM" id="Coils"/>
    </source>
</evidence>
<comment type="caution">
    <text evidence="5">The sequence shown here is derived from an EMBL/GenBank/DDBJ whole genome shotgun (WGS) entry which is preliminary data.</text>
</comment>
<feature type="coiled-coil region" evidence="2">
    <location>
        <begin position="221"/>
        <end position="276"/>
    </location>
</feature>
<feature type="non-terminal residue" evidence="5">
    <location>
        <position position="1"/>
    </location>
</feature>
<feature type="compositionally biased region" description="Basic and acidic residues" evidence="3">
    <location>
        <begin position="1"/>
        <end position="10"/>
    </location>
</feature>
<reference evidence="5 6" key="1">
    <citation type="submission" date="2019-09" db="EMBL/GenBank/DDBJ databases">
        <title>Bird 10,000 Genomes (B10K) Project - Family phase.</title>
        <authorList>
            <person name="Zhang G."/>
        </authorList>
    </citation>
    <scope>NUCLEOTIDE SEQUENCE [LARGE SCALE GENOMIC DNA]</scope>
    <source>
        <strain evidence="5">B10K-DU-029-49</strain>
        <tissue evidence="5">Liver</tissue>
    </source>
</reference>
<evidence type="ECO:0000313" key="5">
    <source>
        <dbReference type="EMBL" id="NWV81975.1"/>
    </source>
</evidence>
<dbReference type="PANTHER" id="PTHR14845:SF0">
    <property type="entry name" value="DUF4515 DOMAIN-CONTAINING PROTEIN"/>
    <property type="match status" value="1"/>
</dbReference>
<feature type="non-terminal residue" evidence="5">
    <location>
        <position position="277"/>
    </location>
</feature>
<accession>A0A7K6I1V0</accession>
<feature type="domain" description="DUF4515" evidence="4">
    <location>
        <begin position="98"/>
        <end position="272"/>
    </location>
</feature>